<dbReference type="SUPFAM" id="SSF144091">
    <property type="entry name" value="Rhomboid-like"/>
    <property type="match status" value="1"/>
</dbReference>
<dbReference type="InterPro" id="IPR035952">
    <property type="entry name" value="Rhomboid-like_sf"/>
</dbReference>
<protein>
    <recommendedName>
        <fullName evidence="7">Peptidase S54 rhomboid domain-containing protein</fullName>
    </recommendedName>
</protein>
<evidence type="ECO:0000256" key="5">
    <source>
        <dbReference type="SAM" id="Phobius"/>
    </source>
</evidence>
<dbReference type="EMBL" id="LAZR01026983">
    <property type="protein sequence ID" value="KKL67104.1"/>
    <property type="molecule type" value="Genomic_DNA"/>
</dbReference>
<keyword evidence="3 5" id="KW-1133">Transmembrane helix</keyword>
<keyword evidence="2 5" id="KW-0812">Transmembrane</keyword>
<comment type="caution">
    <text evidence="6">The sequence shown here is derived from an EMBL/GenBank/DDBJ whole genome shotgun (WGS) entry which is preliminary data.</text>
</comment>
<name>A0A0F9DZF1_9ZZZZ</name>
<sequence length="124" mass="14092">MVDQKKVAILCPNCRKLIGKDESRCPYCGIARPGSRLKNNVWTRGFNDPNQIIKTILYLNIGFYVISLLFNPMLPRFTFNPMAFLSPENKSLLLLGATGTIPIDALNRWWTLISANYLHGNILH</sequence>
<feature type="non-terminal residue" evidence="6">
    <location>
        <position position="124"/>
    </location>
</feature>
<reference evidence="6" key="1">
    <citation type="journal article" date="2015" name="Nature">
        <title>Complex archaea that bridge the gap between prokaryotes and eukaryotes.</title>
        <authorList>
            <person name="Spang A."/>
            <person name="Saw J.H."/>
            <person name="Jorgensen S.L."/>
            <person name="Zaremba-Niedzwiedzka K."/>
            <person name="Martijn J."/>
            <person name="Lind A.E."/>
            <person name="van Eijk R."/>
            <person name="Schleper C."/>
            <person name="Guy L."/>
            <person name="Ettema T.J."/>
        </authorList>
    </citation>
    <scope>NUCLEOTIDE SEQUENCE</scope>
</reference>
<accession>A0A0F9DZF1</accession>
<evidence type="ECO:0008006" key="7">
    <source>
        <dbReference type="Google" id="ProtNLM"/>
    </source>
</evidence>
<dbReference type="GO" id="GO:0016020">
    <property type="term" value="C:membrane"/>
    <property type="evidence" value="ECO:0007669"/>
    <property type="project" value="UniProtKB-SubCell"/>
</dbReference>
<proteinExistence type="predicted"/>
<evidence type="ECO:0000313" key="6">
    <source>
        <dbReference type="EMBL" id="KKL67104.1"/>
    </source>
</evidence>
<dbReference type="AlphaFoldDB" id="A0A0F9DZF1"/>
<feature type="transmembrane region" description="Helical" evidence="5">
    <location>
        <begin position="56"/>
        <end position="74"/>
    </location>
</feature>
<evidence type="ECO:0000256" key="4">
    <source>
        <dbReference type="ARBA" id="ARBA00023136"/>
    </source>
</evidence>
<organism evidence="6">
    <name type="scientific">marine sediment metagenome</name>
    <dbReference type="NCBI Taxonomy" id="412755"/>
    <lineage>
        <taxon>unclassified sequences</taxon>
        <taxon>metagenomes</taxon>
        <taxon>ecological metagenomes</taxon>
    </lineage>
</organism>
<gene>
    <name evidence="6" type="ORF">LCGC14_2138300</name>
</gene>
<evidence type="ECO:0000256" key="1">
    <source>
        <dbReference type="ARBA" id="ARBA00004141"/>
    </source>
</evidence>
<evidence type="ECO:0000256" key="3">
    <source>
        <dbReference type="ARBA" id="ARBA00022989"/>
    </source>
</evidence>
<evidence type="ECO:0000256" key="2">
    <source>
        <dbReference type="ARBA" id="ARBA00022692"/>
    </source>
</evidence>
<comment type="subcellular location">
    <subcellularLocation>
        <location evidence="1">Membrane</location>
        <topology evidence="1">Multi-pass membrane protein</topology>
    </subcellularLocation>
</comment>
<keyword evidence="4 5" id="KW-0472">Membrane</keyword>